<protein>
    <submittedName>
        <fullName evidence="2">Uncharacterized protein</fullName>
    </submittedName>
</protein>
<keyword evidence="1" id="KW-0812">Transmembrane</keyword>
<reference evidence="2" key="2">
    <citation type="submission" date="2020-07" db="EMBL/GenBank/DDBJ databases">
        <authorList>
            <person name="Vera ALvarez R."/>
            <person name="Arias-Moreno D.M."/>
            <person name="Jimenez-Jacinto V."/>
            <person name="Jimenez-Bremont J.F."/>
            <person name="Swaminathan K."/>
            <person name="Moose S.P."/>
            <person name="Guerrero-Gonzalez M.L."/>
            <person name="Marino-Ramirez L."/>
            <person name="Landsman D."/>
            <person name="Rodriguez-Kessler M."/>
            <person name="Delgado-Sanchez P."/>
        </authorList>
    </citation>
    <scope>NUCLEOTIDE SEQUENCE</scope>
    <source>
        <tissue evidence="2">Cladode</tissue>
    </source>
</reference>
<organism evidence="2">
    <name type="scientific">Opuntia streptacantha</name>
    <name type="common">Prickly pear cactus</name>
    <name type="synonym">Opuntia cardona</name>
    <dbReference type="NCBI Taxonomy" id="393608"/>
    <lineage>
        <taxon>Eukaryota</taxon>
        <taxon>Viridiplantae</taxon>
        <taxon>Streptophyta</taxon>
        <taxon>Embryophyta</taxon>
        <taxon>Tracheophyta</taxon>
        <taxon>Spermatophyta</taxon>
        <taxon>Magnoliopsida</taxon>
        <taxon>eudicotyledons</taxon>
        <taxon>Gunneridae</taxon>
        <taxon>Pentapetalae</taxon>
        <taxon>Caryophyllales</taxon>
        <taxon>Cactineae</taxon>
        <taxon>Cactaceae</taxon>
        <taxon>Opuntioideae</taxon>
        <taxon>Opuntia</taxon>
    </lineage>
</organism>
<keyword evidence="1" id="KW-0472">Membrane</keyword>
<dbReference type="AlphaFoldDB" id="A0A7C8ZG38"/>
<evidence type="ECO:0000313" key="2">
    <source>
        <dbReference type="EMBL" id="MBA4642358.1"/>
    </source>
</evidence>
<evidence type="ECO:0000256" key="1">
    <source>
        <dbReference type="SAM" id="Phobius"/>
    </source>
</evidence>
<proteinExistence type="predicted"/>
<keyword evidence="1" id="KW-1133">Transmembrane helix</keyword>
<accession>A0A7C8ZG38</accession>
<name>A0A7C8ZG38_OPUST</name>
<reference evidence="2" key="1">
    <citation type="journal article" date="2013" name="J. Plant Res.">
        <title>Effect of fungi and light on seed germination of three Opuntia species from semiarid lands of central Mexico.</title>
        <authorList>
            <person name="Delgado-Sanchez P."/>
            <person name="Jimenez-Bremont J.F."/>
            <person name="Guerrero-Gonzalez Mde L."/>
            <person name="Flores J."/>
        </authorList>
    </citation>
    <scope>NUCLEOTIDE SEQUENCE</scope>
    <source>
        <tissue evidence="2">Cladode</tissue>
    </source>
</reference>
<feature type="transmembrane region" description="Helical" evidence="1">
    <location>
        <begin position="68"/>
        <end position="85"/>
    </location>
</feature>
<sequence length="138" mass="15342">MSSFRIQCKKLLMSLLISRSALSLSTILAISPILLRWGAVIVSIKSLAFGFKFLICLIRGEFLMEFPWCWRVSSGATLLILYYFMGRVLTKVENMGRCLLVSSISCCWSGPIGNGVESSSFISILRVELLQLVPLVSV</sequence>
<dbReference type="EMBL" id="GISG01128102">
    <property type="protein sequence ID" value="MBA4642358.1"/>
    <property type="molecule type" value="Transcribed_RNA"/>
</dbReference>